<feature type="region of interest" description="Disordered" evidence="5">
    <location>
        <begin position="452"/>
        <end position="504"/>
    </location>
</feature>
<dbReference type="Pfam" id="PF02646">
    <property type="entry name" value="RmuC"/>
    <property type="match status" value="1"/>
</dbReference>
<keyword evidence="6" id="KW-0472">Membrane</keyword>
<evidence type="ECO:0000313" key="7">
    <source>
        <dbReference type="EMBL" id="GEA79856.1"/>
    </source>
</evidence>
<keyword evidence="3" id="KW-0175">Coiled coil</keyword>
<organism evidence="7 8">
    <name type="scientific">Cellulomonas uda</name>
    <dbReference type="NCBI Taxonomy" id="1714"/>
    <lineage>
        <taxon>Bacteria</taxon>
        <taxon>Bacillati</taxon>
        <taxon>Actinomycetota</taxon>
        <taxon>Actinomycetes</taxon>
        <taxon>Micrococcales</taxon>
        <taxon>Cellulomonadaceae</taxon>
        <taxon>Cellulomonas</taxon>
    </lineage>
</organism>
<evidence type="ECO:0000313" key="8">
    <source>
        <dbReference type="Proteomes" id="UP000315842"/>
    </source>
</evidence>
<feature type="compositionally biased region" description="Basic and acidic residues" evidence="5">
    <location>
        <begin position="476"/>
        <end position="494"/>
    </location>
</feature>
<comment type="caution">
    <text evidence="7">The sequence shown here is derived from an EMBL/GenBank/DDBJ whole genome shotgun (WGS) entry which is preliminary data.</text>
</comment>
<evidence type="ECO:0000256" key="2">
    <source>
        <dbReference type="ARBA" id="ARBA00009840"/>
    </source>
</evidence>
<dbReference type="InterPro" id="IPR003798">
    <property type="entry name" value="DNA_recombination_RmuC"/>
</dbReference>
<comment type="similarity">
    <text evidence="2">Belongs to the RmuC family.</text>
</comment>
<comment type="function">
    <text evidence="1">Involved in DNA recombination.</text>
</comment>
<dbReference type="GO" id="GO:0006310">
    <property type="term" value="P:DNA recombination"/>
    <property type="evidence" value="ECO:0007669"/>
    <property type="project" value="UniProtKB-KW"/>
</dbReference>
<proteinExistence type="inferred from homology"/>
<keyword evidence="6" id="KW-1133">Transmembrane helix</keyword>
<accession>A0A4Y3K809</accession>
<dbReference type="PANTHER" id="PTHR30563">
    <property type="entry name" value="DNA RECOMBINATION PROTEIN RMUC"/>
    <property type="match status" value="1"/>
</dbReference>
<keyword evidence="4" id="KW-0233">DNA recombination</keyword>
<dbReference type="EMBL" id="BJLP01000003">
    <property type="protein sequence ID" value="GEA79856.1"/>
    <property type="molecule type" value="Genomic_DNA"/>
</dbReference>
<name>A0A4Y3K809_CELUD</name>
<keyword evidence="8" id="KW-1185">Reference proteome</keyword>
<protein>
    <recommendedName>
        <fullName evidence="9">DNA recombination protein RmuC</fullName>
    </recommendedName>
</protein>
<evidence type="ECO:0000256" key="3">
    <source>
        <dbReference type="ARBA" id="ARBA00023054"/>
    </source>
</evidence>
<feature type="transmembrane region" description="Helical" evidence="6">
    <location>
        <begin position="27"/>
        <end position="50"/>
    </location>
</feature>
<evidence type="ECO:0000256" key="5">
    <source>
        <dbReference type="SAM" id="MobiDB-lite"/>
    </source>
</evidence>
<sequence length="504" mass="53977">MVPHGAADLRPGRVSVVSGTVRRMGQLLLGVLVGLVVGVVAGGAVAWAGASRRSEAAVRRAEVAAAAAGARLESERAAAIEASARSAEQFRALASDALAQSSEQFLALASQRFAADRQTQVGELAQREQAVRELVEPLTRTLDEVRGQVAAADRARAASDAALREQVETMRVASERVRTETAQLVTALRSSQVRGRWGETQLRRVVESAGMLAHVDFVEQEQVRTDEGLQRPDMVVHLAGGKHLVVDAKVAFLGFLEAHEATDEGVRAQRLAAHARHMRAHVDSLAAKRYWDQFAPAPEFVVMFVPTEAFWHAAVEEDPTLWEYAADRNVVVATPATLLALLRTVAYAWRQDALAANAQRVLSLGKELHGRIATLGGHLTRLGRSIDAAAEAYNKTVGSLETRVLVSARRFAELGVVSEDLVSPPPADPRLSALSAPELLASASDQLVSLDGLDGSDRAGGRPDEVDDVDGFDTSAQRDERALADQAPRTRGEDEPGEASVRPA</sequence>
<dbReference type="AlphaFoldDB" id="A0A4Y3K809"/>
<dbReference type="PANTHER" id="PTHR30563:SF0">
    <property type="entry name" value="DNA RECOMBINATION PROTEIN RMUC"/>
    <property type="match status" value="1"/>
</dbReference>
<evidence type="ECO:0000256" key="6">
    <source>
        <dbReference type="SAM" id="Phobius"/>
    </source>
</evidence>
<gene>
    <name evidence="7" type="ORF">CUD01_03000</name>
</gene>
<evidence type="ECO:0000256" key="1">
    <source>
        <dbReference type="ARBA" id="ARBA00003416"/>
    </source>
</evidence>
<dbReference type="Proteomes" id="UP000315842">
    <property type="component" value="Unassembled WGS sequence"/>
</dbReference>
<reference evidence="7 8" key="1">
    <citation type="submission" date="2019-06" db="EMBL/GenBank/DDBJ databases">
        <title>Whole genome shotgun sequence of Cellulomonas uda NBRC 3747.</title>
        <authorList>
            <person name="Hosoyama A."/>
            <person name="Uohara A."/>
            <person name="Ohji S."/>
            <person name="Ichikawa N."/>
        </authorList>
    </citation>
    <scope>NUCLEOTIDE SEQUENCE [LARGE SCALE GENOMIC DNA]</scope>
    <source>
        <strain evidence="7 8">NBRC 3747</strain>
    </source>
</reference>
<keyword evidence="6" id="KW-0812">Transmembrane</keyword>
<evidence type="ECO:0008006" key="9">
    <source>
        <dbReference type="Google" id="ProtNLM"/>
    </source>
</evidence>
<evidence type="ECO:0000256" key="4">
    <source>
        <dbReference type="ARBA" id="ARBA00023172"/>
    </source>
</evidence>
<feature type="compositionally biased region" description="Basic and acidic residues" evidence="5">
    <location>
        <begin position="455"/>
        <end position="464"/>
    </location>
</feature>